<dbReference type="InterPro" id="IPR029063">
    <property type="entry name" value="SAM-dependent_MTases_sf"/>
</dbReference>
<dbReference type="PATRIC" id="fig|1121318.3.peg.3045"/>
<gene>
    <name evidence="5" type="ORF">CLHOM_30320</name>
</gene>
<dbReference type="Pfam" id="PF01555">
    <property type="entry name" value="N6_N4_Mtase"/>
    <property type="match status" value="1"/>
</dbReference>
<sequence length="93" mass="10290">MPWKKGNFVSNMGRKAKNKVNLFKAILEAITLPGEIVLDQFAGSGNLGIAASITGRISILIEKSKEYVCKILKNINDNGFRTCFDSEQVGWEL</sequence>
<dbReference type="Gene3D" id="3.40.50.150">
    <property type="entry name" value="Vaccinia Virus protein VP39"/>
    <property type="match status" value="1"/>
</dbReference>
<evidence type="ECO:0000259" key="4">
    <source>
        <dbReference type="Pfam" id="PF01555"/>
    </source>
</evidence>
<dbReference type="STRING" id="36844.SAMN04488501_110169"/>
<keyword evidence="3" id="KW-0680">Restriction system</keyword>
<evidence type="ECO:0000313" key="5">
    <source>
        <dbReference type="EMBL" id="KOA18748.1"/>
    </source>
</evidence>
<dbReference type="GO" id="GO:0008170">
    <property type="term" value="F:N-methyltransferase activity"/>
    <property type="evidence" value="ECO:0007669"/>
    <property type="project" value="InterPro"/>
</dbReference>
<dbReference type="GO" id="GO:0032259">
    <property type="term" value="P:methylation"/>
    <property type="evidence" value="ECO:0007669"/>
    <property type="project" value="UniProtKB-KW"/>
</dbReference>
<dbReference type="InterPro" id="IPR002941">
    <property type="entry name" value="DNA_methylase_N4/N6"/>
</dbReference>
<evidence type="ECO:0000256" key="1">
    <source>
        <dbReference type="ARBA" id="ARBA00022603"/>
    </source>
</evidence>
<keyword evidence="2 5" id="KW-0808">Transferase</keyword>
<dbReference type="Proteomes" id="UP000037043">
    <property type="component" value="Unassembled WGS sequence"/>
</dbReference>
<comment type="caution">
    <text evidence="5">The sequence shown here is derived from an EMBL/GenBank/DDBJ whole genome shotgun (WGS) entry which is preliminary data.</text>
</comment>
<dbReference type="GO" id="GO:0003677">
    <property type="term" value="F:DNA binding"/>
    <property type="evidence" value="ECO:0007669"/>
    <property type="project" value="InterPro"/>
</dbReference>
<proteinExistence type="predicted"/>
<evidence type="ECO:0000256" key="3">
    <source>
        <dbReference type="ARBA" id="ARBA00022747"/>
    </source>
</evidence>
<protein>
    <submittedName>
        <fullName evidence="5">Putative methyltransferase</fullName>
    </submittedName>
</protein>
<keyword evidence="6" id="KW-1185">Reference proteome</keyword>
<dbReference type="EMBL" id="LHUR01000036">
    <property type="protein sequence ID" value="KOA18748.1"/>
    <property type="molecule type" value="Genomic_DNA"/>
</dbReference>
<dbReference type="GO" id="GO:0009307">
    <property type="term" value="P:DNA restriction-modification system"/>
    <property type="evidence" value="ECO:0007669"/>
    <property type="project" value="UniProtKB-KW"/>
</dbReference>
<dbReference type="PRINTS" id="PR00508">
    <property type="entry name" value="S21N4MTFRASE"/>
</dbReference>
<accession>A0A0L6Z7H7</accession>
<keyword evidence="1 5" id="KW-0489">Methyltransferase</keyword>
<organism evidence="5 6">
    <name type="scientific">Clostridium homopropionicum DSM 5847</name>
    <dbReference type="NCBI Taxonomy" id="1121318"/>
    <lineage>
        <taxon>Bacteria</taxon>
        <taxon>Bacillati</taxon>
        <taxon>Bacillota</taxon>
        <taxon>Clostridia</taxon>
        <taxon>Eubacteriales</taxon>
        <taxon>Clostridiaceae</taxon>
        <taxon>Clostridium</taxon>
    </lineage>
</organism>
<evidence type="ECO:0000313" key="6">
    <source>
        <dbReference type="Proteomes" id="UP000037043"/>
    </source>
</evidence>
<feature type="domain" description="DNA methylase N-4/N-6" evidence="4">
    <location>
        <begin position="20"/>
        <end position="69"/>
    </location>
</feature>
<reference evidence="6" key="1">
    <citation type="submission" date="2015-08" db="EMBL/GenBank/DDBJ databases">
        <title>Genome sequence of the strict anaerobe Clostridium homopropionicum LuHBu1 (DSM 5847T).</title>
        <authorList>
            <person name="Poehlein A."/>
            <person name="Beck M."/>
            <person name="Schiel-Bengelsdorf B."/>
            <person name="Bengelsdorf F.R."/>
            <person name="Daniel R."/>
            <person name="Duerre P."/>
        </authorList>
    </citation>
    <scope>NUCLEOTIDE SEQUENCE [LARGE SCALE GENOMIC DNA]</scope>
    <source>
        <strain evidence="6">DSM 5847</strain>
    </source>
</reference>
<dbReference type="AlphaFoldDB" id="A0A0L6Z7H7"/>
<evidence type="ECO:0000256" key="2">
    <source>
        <dbReference type="ARBA" id="ARBA00022679"/>
    </source>
</evidence>
<name>A0A0L6Z7H7_9CLOT</name>
<dbReference type="SUPFAM" id="SSF53335">
    <property type="entry name" value="S-adenosyl-L-methionine-dependent methyltransferases"/>
    <property type="match status" value="1"/>
</dbReference>
<dbReference type="InterPro" id="IPR001091">
    <property type="entry name" value="RM_Methyltransferase"/>
</dbReference>